<accession>U3AC89</accession>
<name>U3AC89_9RHOB</name>
<dbReference type="AlphaFoldDB" id="U3AC89"/>
<dbReference type="EMBL" id="BATB01000012">
    <property type="protein sequence ID" value="GAD55284.1"/>
    <property type="molecule type" value="Genomic_DNA"/>
</dbReference>
<keyword evidence="2" id="KW-1185">Reference proteome</keyword>
<evidence type="ECO:0000313" key="1">
    <source>
        <dbReference type="EMBL" id="GAD55284.1"/>
    </source>
</evidence>
<protein>
    <submittedName>
        <fullName evidence="1">Uncharacterized protein</fullName>
    </submittedName>
</protein>
<organism evidence="1 2">
    <name type="scientific">Limimaricola cinnabarinus LL-001</name>
    <dbReference type="NCBI Taxonomy" id="1337093"/>
    <lineage>
        <taxon>Bacteria</taxon>
        <taxon>Pseudomonadati</taxon>
        <taxon>Pseudomonadota</taxon>
        <taxon>Alphaproteobacteria</taxon>
        <taxon>Rhodobacterales</taxon>
        <taxon>Paracoccaceae</taxon>
        <taxon>Limimaricola</taxon>
    </lineage>
</organism>
<dbReference type="Proteomes" id="UP000016566">
    <property type="component" value="Unassembled WGS sequence"/>
</dbReference>
<sequence>MKGATSRSVTPSTPRVMLSVIAPMTNAPLPARFRPAR</sequence>
<evidence type="ECO:0000313" key="2">
    <source>
        <dbReference type="Proteomes" id="UP000016566"/>
    </source>
</evidence>
<gene>
    <name evidence="1" type="ORF">MBELCI_1336</name>
</gene>
<reference evidence="1" key="1">
    <citation type="journal article" date="2013" name="Genome Announc.">
        <title>Draft Genome Sequence of Loktanella cinnabarina LL-001T, Isolated from Deep-Sea Floor Sediment.</title>
        <authorList>
            <person name="Nishi S."/>
            <person name="Tsubouchi T."/>
            <person name="Takaki Y."/>
            <person name="Koyanagi R."/>
            <person name="Satoh N."/>
            <person name="Maruyama T."/>
            <person name="Hatada Y."/>
        </authorList>
    </citation>
    <scope>NUCLEOTIDE SEQUENCE [LARGE SCALE GENOMIC DNA]</scope>
    <source>
        <strain evidence="1">LL-001</strain>
    </source>
</reference>
<dbReference type="STRING" id="1337093.MBELCI_1336"/>
<comment type="caution">
    <text evidence="1">The sequence shown here is derived from an EMBL/GenBank/DDBJ whole genome shotgun (WGS) entry which is preliminary data.</text>
</comment>
<proteinExistence type="predicted"/>